<sequence>MLSTERQVAFGSRENRVGLFANVMVTAATWLVANDHSRRSRSLNA</sequence>
<evidence type="ECO:0000313" key="1">
    <source>
        <dbReference type="EMBL" id="SVD26070.1"/>
    </source>
</evidence>
<reference evidence="1" key="1">
    <citation type="submission" date="2018-05" db="EMBL/GenBank/DDBJ databases">
        <authorList>
            <person name="Lanie J.A."/>
            <person name="Ng W.-L."/>
            <person name="Kazmierczak K.M."/>
            <person name="Andrzejewski T.M."/>
            <person name="Davidsen T.M."/>
            <person name="Wayne K.J."/>
            <person name="Tettelin H."/>
            <person name="Glass J.I."/>
            <person name="Rusch D."/>
            <person name="Podicherti R."/>
            <person name="Tsui H.-C.T."/>
            <person name="Winkler M.E."/>
        </authorList>
    </citation>
    <scope>NUCLEOTIDE SEQUENCE</scope>
</reference>
<protein>
    <submittedName>
        <fullName evidence="1">Uncharacterized protein</fullName>
    </submittedName>
</protein>
<name>A0A382TVH4_9ZZZZ</name>
<gene>
    <name evidence="1" type="ORF">METZ01_LOCUS378924</name>
</gene>
<feature type="non-terminal residue" evidence="1">
    <location>
        <position position="45"/>
    </location>
</feature>
<proteinExistence type="predicted"/>
<organism evidence="1">
    <name type="scientific">marine metagenome</name>
    <dbReference type="NCBI Taxonomy" id="408172"/>
    <lineage>
        <taxon>unclassified sequences</taxon>
        <taxon>metagenomes</taxon>
        <taxon>ecological metagenomes</taxon>
    </lineage>
</organism>
<dbReference type="AlphaFoldDB" id="A0A382TVH4"/>
<dbReference type="EMBL" id="UINC01139493">
    <property type="protein sequence ID" value="SVD26070.1"/>
    <property type="molecule type" value="Genomic_DNA"/>
</dbReference>
<accession>A0A382TVH4</accession>